<gene>
    <name evidence="2" type="ORF">ACFP2T_47850</name>
</gene>
<dbReference type="EMBL" id="JBHSPR010000135">
    <property type="protein sequence ID" value="MFC6023855.1"/>
    <property type="molecule type" value="Genomic_DNA"/>
</dbReference>
<evidence type="ECO:0000313" key="2">
    <source>
        <dbReference type="EMBL" id="MFC6023855.1"/>
    </source>
</evidence>
<dbReference type="Pfam" id="PF19493">
    <property type="entry name" value="Trypco1"/>
    <property type="match status" value="1"/>
</dbReference>
<evidence type="ECO:0000259" key="1">
    <source>
        <dbReference type="Pfam" id="PF19493"/>
    </source>
</evidence>
<comment type="caution">
    <text evidence="2">The sequence shown here is derived from an EMBL/GenBank/DDBJ whole genome shotgun (WGS) entry which is preliminary data.</text>
</comment>
<dbReference type="Proteomes" id="UP001596203">
    <property type="component" value="Unassembled WGS sequence"/>
</dbReference>
<feature type="domain" description="Trypsin-co-occurring" evidence="1">
    <location>
        <begin position="8"/>
        <end position="96"/>
    </location>
</feature>
<protein>
    <submittedName>
        <fullName evidence="2">CU044_2847 family protein</fullName>
    </submittedName>
</protein>
<dbReference type="NCBIfam" id="NF041216">
    <property type="entry name" value="CU044_2847_fam"/>
    <property type="match status" value="1"/>
</dbReference>
<organism evidence="2 3">
    <name type="scientific">Plantactinospora solaniradicis</name>
    <dbReference type="NCBI Taxonomy" id="1723736"/>
    <lineage>
        <taxon>Bacteria</taxon>
        <taxon>Bacillati</taxon>
        <taxon>Actinomycetota</taxon>
        <taxon>Actinomycetes</taxon>
        <taxon>Micromonosporales</taxon>
        <taxon>Micromonosporaceae</taxon>
        <taxon>Plantactinospora</taxon>
    </lineage>
</organism>
<evidence type="ECO:0000313" key="3">
    <source>
        <dbReference type="Proteomes" id="UP001596203"/>
    </source>
</evidence>
<dbReference type="RefSeq" id="WP_377434752.1">
    <property type="nucleotide sequence ID" value="NZ_JBHSPR010000135.1"/>
</dbReference>
<name>A0ABW1KRA3_9ACTN</name>
<proteinExistence type="predicted"/>
<accession>A0ABW1KRA3</accession>
<sequence>MSQVVTYEVDDVVVSFEIDPVAGFVPAASPEELVGQVREAVGPAVRAAQAVLEQVREAAPDRVEVKFAVKVTGTMTWLVAKAATEGNFEVMLAWERGSGEVAAEVP</sequence>
<dbReference type="InterPro" id="IPR045794">
    <property type="entry name" value="Trypco1"/>
</dbReference>
<reference evidence="3" key="1">
    <citation type="journal article" date="2019" name="Int. J. Syst. Evol. Microbiol.">
        <title>The Global Catalogue of Microorganisms (GCM) 10K type strain sequencing project: providing services to taxonomists for standard genome sequencing and annotation.</title>
        <authorList>
            <consortium name="The Broad Institute Genomics Platform"/>
            <consortium name="The Broad Institute Genome Sequencing Center for Infectious Disease"/>
            <person name="Wu L."/>
            <person name="Ma J."/>
        </authorList>
    </citation>
    <scope>NUCLEOTIDE SEQUENCE [LARGE SCALE GENOMIC DNA]</scope>
    <source>
        <strain evidence="3">ZS-35-S2</strain>
    </source>
</reference>
<keyword evidence="3" id="KW-1185">Reference proteome</keyword>